<feature type="transmembrane region" description="Helical" evidence="1">
    <location>
        <begin position="18"/>
        <end position="35"/>
    </location>
</feature>
<name>A0ABN3PJF7_9MICO</name>
<proteinExistence type="predicted"/>
<reference evidence="2 3" key="1">
    <citation type="journal article" date="2019" name="Int. J. Syst. Evol. Microbiol.">
        <title>The Global Catalogue of Microorganisms (GCM) 10K type strain sequencing project: providing services to taxonomists for standard genome sequencing and annotation.</title>
        <authorList>
            <consortium name="The Broad Institute Genomics Platform"/>
            <consortium name="The Broad Institute Genome Sequencing Center for Infectious Disease"/>
            <person name="Wu L."/>
            <person name="Ma J."/>
        </authorList>
    </citation>
    <scope>NUCLEOTIDE SEQUENCE [LARGE SCALE GENOMIC DNA]</scope>
    <source>
        <strain evidence="2 3">JCM 16365</strain>
    </source>
</reference>
<dbReference type="EMBL" id="BAAARI010000037">
    <property type="protein sequence ID" value="GAA2589060.1"/>
    <property type="molecule type" value="Genomic_DNA"/>
</dbReference>
<feature type="transmembrane region" description="Helical" evidence="1">
    <location>
        <begin position="41"/>
        <end position="59"/>
    </location>
</feature>
<organism evidence="2 3">
    <name type="scientific">Microbacterium binotii</name>
    <dbReference type="NCBI Taxonomy" id="462710"/>
    <lineage>
        <taxon>Bacteria</taxon>
        <taxon>Bacillati</taxon>
        <taxon>Actinomycetota</taxon>
        <taxon>Actinomycetes</taxon>
        <taxon>Micrococcales</taxon>
        <taxon>Microbacteriaceae</taxon>
        <taxon>Microbacterium</taxon>
    </lineage>
</organism>
<dbReference type="InterPro" id="IPR021443">
    <property type="entry name" value="DUF3093"/>
</dbReference>
<keyword evidence="1" id="KW-1133">Transmembrane helix</keyword>
<sequence length="159" mass="16949">MQNMTSDVVYRERLSPSLWTLVAAAVCAPMVALALSPVDTTIALVAGAAVAALIIWALMASAPRVEVSEGELRAGRAHIPVDLLGEPVAYTGEDARFARGRDADPRSWMLVRGGIGGAVVIPVEDADDPTPAWVVSSRTPDRLAAAVRRAQVRQRTPRR</sequence>
<accession>A0ABN3PJF7</accession>
<protein>
    <submittedName>
        <fullName evidence="2">DUF3093 domain-containing protein</fullName>
    </submittedName>
</protein>
<dbReference type="Pfam" id="PF11292">
    <property type="entry name" value="DUF3093"/>
    <property type="match status" value="1"/>
</dbReference>
<gene>
    <name evidence="2" type="ORF">GCM10009862_29270</name>
</gene>
<keyword evidence="1" id="KW-0472">Membrane</keyword>
<comment type="caution">
    <text evidence="2">The sequence shown here is derived from an EMBL/GenBank/DDBJ whole genome shotgun (WGS) entry which is preliminary data.</text>
</comment>
<evidence type="ECO:0000256" key="1">
    <source>
        <dbReference type="SAM" id="Phobius"/>
    </source>
</evidence>
<dbReference type="Proteomes" id="UP001500274">
    <property type="component" value="Unassembled WGS sequence"/>
</dbReference>
<evidence type="ECO:0000313" key="3">
    <source>
        <dbReference type="Proteomes" id="UP001500274"/>
    </source>
</evidence>
<keyword evidence="3" id="KW-1185">Reference proteome</keyword>
<keyword evidence="1" id="KW-0812">Transmembrane</keyword>
<evidence type="ECO:0000313" key="2">
    <source>
        <dbReference type="EMBL" id="GAA2589060.1"/>
    </source>
</evidence>